<dbReference type="CDD" id="cd16282">
    <property type="entry name" value="metallo-hydrolase-like_MBL-fold"/>
    <property type="match status" value="1"/>
</dbReference>
<protein>
    <submittedName>
        <fullName evidence="3">MBL fold metallo-hydrolase</fullName>
    </submittedName>
</protein>
<evidence type="ECO:0000259" key="2">
    <source>
        <dbReference type="SMART" id="SM00849"/>
    </source>
</evidence>
<sequence>MTPFMPWRRALGLAAALLLTFGSSAHAQAVRAEQVADHVWFVQGQSALGSSANRNFISNAAFVTTGAGVVVIDALGSPALAEELLAEIRRVTAEPVRFVVLTHYHADHIYGVQVLQAAGAQVIAHRAAQDYLQSDTAALRLQASRADLFPWIDEHTHLVPADRWLEGDWTLALGRERFHFRHAGPAHTPEDLTVMAEREGVLFAGDLVFRQRIPFVGQADSAAWVAALDQLLSWKPKLVVPGHGPVSDQPALDLQLTRDYLQHLRHVMGQAARDMEPFEEAYARADWSRFMGLPLFGVANRINAYNTYLLMERSPSP</sequence>
<dbReference type="InterPro" id="IPR036866">
    <property type="entry name" value="RibonucZ/Hydroxyglut_hydro"/>
</dbReference>
<dbReference type="EMBL" id="SACM01000001">
    <property type="protein sequence ID" value="RVT87815.1"/>
    <property type="molecule type" value="Genomic_DNA"/>
</dbReference>
<comment type="caution">
    <text evidence="3">The sequence shown here is derived from an EMBL/GenBank/DDBJ whole genome shotgun (WGS) entry which is preliminary data.</text>
</comment>
<dbReference type="AlphaFoldDB" id="A0A437LQY0"/>
<proteinExistence type="predicted"/>
<dbReference type="Gene3D" id="3.60.15.10">
    <property type="entry name" value="Ribonuclease Z/Hydroxyacylglutathione hydrolase-like"/>
    <property type="match status" value="1"/>
</dbReference>
<keyword evidence="4" id="KW-1185">Reference proteome</keyword>
<organism evidence="3 4">
    <name type="scientific">Inhella crocodyli</name>
    <dbReference type="NCBI Taxonomy" id="2499851"/>
    <lineage>
        <taxon>Bacteria</taxon>
        <taxon>Pseudomonadati</taxon>
        <taxon>Pseudomonadota</taxon>
        <taxon>Betaproteobacteria</taxon>
        <taxon>Burkholderiales</taxon>
        <taxon>Sphaerotilaceae</taxon>
        <taxon>Inhella</taxon>
    </lineage>
</organism>
<name>A0A437LQY0_9BURK</name>
<keyword evidence="1" id="KW-0732">Signal</keyword>
<evidence type="ECO:0000256" key="1">
    <source>
        <dbReference type="SAM" id="SignalP"/>
    </source>
</evidence>
<evidence type="ECO:0000313" key="3">
    <source>
        <dbReference type="EMBL" id="RVT87815.1"/>
    </source>
</evidence>
<reference evidence="3 4" key="1">
    <citation type="submission" date="2019-01" db="EMBL/GenBank/DDBJ databases">
        <authorList>
            <person name="Chen W.-M."/>
        </authorList>
    </citation>
    <scope>NUCLEOTIDE SEQUENCE [LARGE SCALE GENOMIC DNA]</scope>
    <source>
        <strain evidence="3 4">CCP-18</strain>
    </source>
</reference>
<dbReference type="InterPro" id="IPR001279">
    <property type="entry name" value="Metallo-B-lactamas"/>
</dbReference>
<dbReference type="SMART" id="SM00849">
    <property type="entry name" value="Lactamase_B"/>
    <property type="match status" value="1"/>
</dbReference>
<dbReference type="GO" id="GO:0016787">
    <property type="term" value="F:hydrolase activity"/>
    <property type="evidence" value="ECO:0007669"/>
    <property type="project" value="UniProtKB-KW"/>
</dbReference>
<evidence type="ECO:0000313" key="4">
    <source>
        <dbReference type="Proteomes" id="UP000288587"/>
    </source>
</evidence>
<dbReference type="RefSeq" id="WP_127680369.1">
    <property type="nucleotide sequence ID" value="NZ_SACM01000001.1"/>
</dbReference>
<dbReference type="SUPFAM" id="SSF56281">
    <property type="entry name" value="Metallo-hydrolase/oxidoreductase"/>
    <property type="match status" value="1"/>
</dbReference>
<dbReference type="InterPro" id="IPR050855">
    <property type="entry name" value="NDM-1-like"/>
</dbReference>
<dbReference type="Proteomes" id="UP000288587">
    <property type="component" value="Unassembled WGS sequence"/>
</dbReference>
<dbReference type="PANTHER" id="PTHR42951:SF20">
    <property type="entry name" value="BETA LACTAMASE"/>
    <property type="match status" value="1"/>
</dbReference>
<feature type="domain" description="Metallo-beta-lactamase" evidence="2">
    <location>
        <begin position="57"/>
        <end position="243"/>
    </location>
</feature>
<gene>
    <name evidence="3" type="ORF">EOD73_01990</name>
</gene>
<dbReference type="OrthoDB" id="1273797at2"/>
<dbReference type="Pfam" id="PF00753">
    <property type="entry name" value="Lactamase_B"/>
    <property type="match status" value="1"/>
</dbReference>
<feature type="signal peptide" evidence="1">
    <location>
        <begin position="1"/>
        <end position="27"/>
    </location>
</feature>
<accession>A0A437LQY0</accession>
<keyword evidence="3" id="KW-0378">Hydrolase</keyword>
<feature type="chain" id="PRO_5019287999" evidence="1">
    <location>
        <begin position="28"/>
        <end position="317"/>
    </location>
</feature>
<dbReference type="PANTHER" id="PTHR42951">
    <property type="entry name" value="METALLO-BETA-LACTAMASE DOMAIN-CONTAINING"/>
    <property type="match status" value="1"/>
</dbReference>